<evidence type="ECO:0000256" key="1">
    <source>
        <dbReference type="SAM" id="MobiDB-lite"/>
    </source>
</evidence>
<dbReference type="RefSeq" id="WP_106310002.1">
    <property type="nucleotide sequence ID" value="NZ_PVWO01000379.1"/>
</dbReference>
<dbReference type="Pfam" id="PF03413">
    <property type="entry name" value="PepSY"/>
    <property type="match status" value="1"/>
</dbReference>
<name>A0A2T1G156_9CYAN</name>
<dbReference type="Proteomes" id="UP000238937">
    <property type="component" value="Unassembled WGS sequence"/>
</dbReference>
<feature type="compositionally biased region" description="Basic and acidic residues" evidence="1">
    <location>
        <begin position="140"/>
        <end position="151"/>
    </location>
</feature>
<feature type="domain" description="PepSY" evidence="2">
    <location>
        <begin position="64"/>
        <end position="116"/>
    </location>
</feature>
<feature type="compositionally biased region" description="Basic and acidic residues" evidence="1">
    <location>
        <begin position="120"/>
        <end position="131"/>
    </location>
</feature>
<comment type="caution">
    <text evidence="3">The sequence shown here is derived from an EMBL/GenBank/DDBJ whole genome shotgun (WGS) entry which is preliminary data.</text>
</comment>
<dbReference type="OrthoDB" id="572525at2"/>
<dbReference type="EMBL" id="PVWO01000379">
    <property type="protein sequence ID" value="PSB50900.1"/>
    <property type="molecule type" value="Genomic_DNA"/>
</dbReference>
<accession>A0A2T1G156</accession>
<feature type="region of interest" description="Disordered" evidence="1">
    <location>
        <begin position="120"/>
        <end position="151"/>
    </location>
</feature>
<dbReference type="InterPro" id="IPR025711">
    <property type="entry name" value="PepSY"/>
</dbReference>
<evidence type="ECO:0000313" key="3">
    <source>
        <dbReference type="EMBL" id="PSB50900.1"/>
    </source>
</evidence>
<proteinExistence type="predicted"/>
<sequence length="151" mass="15637">MKPSVKVSLIAAVVATMGIGGIAKMVSASSPNTSSMAVAQEKVESRESSTDEASEIAKLQPLAKISASQARQTAEAALGNKASNIQLENEDGNLVYAVNIGQNEVKVDAGNGKILYTDNTAKEGAESEGSRPRSSIQVAEVEKGETNDDGK</sequence>
<evidence type="ECO:0000259" key="2">
    <source>
        <dbReference type="Pfam" id="PF03413"/>
    </source>
</evidence>
<dbReference type="AlphaFoldDB" id="A0A2T1G156"/>
<keyword evidence="4" id="KW-1185">Reference proteome</keyword>
<evidence type="ECO:0000313" key="4">
    <source>
        <dbReference type="Proteomes" id="UP000238937"/>
    </source>
</evidence>
<reference evidence="3 4" key="1">
    <citation type="submission" date="2018-03" db="EMBL/GenBank/DDBJ databases">
        <title>The ancient ancestry and fast evolution of plastids.</title>
        <authorList>
            <person name="Moore K.R."/>
            <person name="Magnabosco C."/>
            <person name="Momper L."/>
            <person name="Gold D.A."/>
            <person name="Bosak T."/>
            <person name="Fournier G.P."/>
        </authorList>
    </citation>
    <scope>NUCLEOTIDE SEQUENCE [LARGE SCALE GENOMIC DNA]</scope>
    <source>
        <strain evidence="3 4">CCALA 037</strain>
    </source>
</reference>
<organism evidence="3 4">
    <name type="scientific">Chamaesiphon polymorphus CCALA 037</name>
    <dbReference type="NCBI Taxonomy" id="2107692"/>
    <lineage>
        <taxon>Bacteria</taxon>
        <taxon>Bacillati</taxon>
        <taxon>Cyanobacteriota</taxon>
        <taxon>Cyanophyceae</taxon>
        <taxon>Gomontiellales</taxon>
        <taxon>Chamaesiphonaceae</taxon>
        <taxon>Chamaesiphon</taxon>
    </lineage>
</organism>
<feature type="region of interest" description="Disordered" evidence="1">
    <location>
        <begin position="29"/>
        <end position="54"/>
    </location>
</feature>
<dbReference type="Gene3D" id="3.10.450.40">
    <property type="match status" value="1"/>
</dbReference>
<gene>
    <name evidence="3" type="ORF">C7B77_22205</name>
</gene>
<protein>
    <submittedName>
        <fullName evidence="3">Peptidase</fullName>
    </submittedName>
</protein>